<dbReference type="OMA" id="GPGIRNQ"/>
<comment type="cofactor">
    <cofactor evidence="2">
        <name>Mg(2+)</name>
        <dbReference type="ChEBI" id="CHEBI:18420"/>
    </cofactor>
</comment>
<keyword evidence="18" id="KW-1185">Reference proteome</keyword>
<dbReference type="FunCoup" id="A0A0V0QDR7">
    <property type="interactions" value="565"/>
</dbReference>
<comment type="similarity">
    <text evidence="4 14">Belongs to the PP2C family.</text>
</comment>
<keyword evidence="11" id="KW-0464">Manganese</keyword>
<comment type="catalytic activity">
    <reaction evidence="13">
        <text>O-phospho-L-threonyl-[protein] + H2O = L-threonyl-[protein] + phosphate</text>
        <dbReference type="Rhea" id="RHEA:47004"/>
        <dbReference type="Rhea" id="RHEA-COMP:11060"/>
        <dbReference type="Rhea" id="RHEA-COMP:11605"/>
        <dbReference type="ChEBI" id="CHEBI:15377"/>
        <dbReference type="ChEBI" id="CHEBI:30013"/>
        <dbReference type="ChEBI" id="CHEBI:43474"/>
        <dbReference type="ChEBI" id="CHEBI:61977"/>
        <dbReference type="EC" id="3.1.3.16"/>
    </reaction>
</comment>
<evidence type="ECO:0000256" key="14">
    <source>
        <dbReference type="RuleBase" id="RU003465"/>
    </source>
</evidence>
<evidence type="ECO:0000256" key="9">
    <source>
        <dbReference type="ARBA" id="ARBA00022912"/>
    </source>
</evidence>
<reference evidence="17 18" key="1">
    <citation type="journal article" date="2015" name="Sci. Rep.">
        <title>Genome of the facultative scuticociliatosis pathogen Pseudocohnilembus persalinus provides insight into its virulence through horizontal gene transfer.</title>
        <authorList>
            <person name="Xiong J."/>
            <person name="Wang G."/>
            <person name="Cheng J."/>
            <person name="Tian M."/>
            <person name="Pan X."/>
            <person name="Warren A."/>
            <person name="Jiang C."/>
            <person name="Yuan D."/>
            <person name="Miao W."/>
        </authorList>
    </citation>
    <scope>NUCLEOTIDE SEQUENCE [LARGE SCALE GENOMIC DNA]</scope>
    <source>
        <strain evidence="17">36N120E</strain>
    </source>
</reference>
<keyword evidence="8" id="KW-0460">Magnesium</keyword>
<evidence type="ECO:0000256" key="1">
    <source>
        <dbReference type="ARBA" id="ARBA00001936"/>
    </source>
</evidence>
<dbReference type="Proteomes" id="UP000054937">
    <property type="component" value="Unassembled WGS sequence"/>
</dbReference>
<organism evidence="17 18">
    <name type="scientific">Pseudocohnilembus persalinus</name>
    <name type="common">Ciliate</name>
    <dbReference type="NCBI Taxonomy" id="266149"/>
    <lineage>
        <taxon>Eukaryota</taxon>
        <taxon>Sar</taxon>
        <taxon>Alveolata</taxon>
        <taxon>Ciliophora</taxon>
        <taxon>Intramacronucleata</taxon>
        <taxon>Oligohymenophorea</taxon>
        <taxon>Scuticociliatia</taxon>
        <taxon>Philasterida</taxon>
        <taxon>Pseudocohnilembidae</taxon>
        <taxon>Pseudocohnilembus</taxon>
    </lineage>
</organism>
<evidence type="ECO:0000259" key="16">
    <source>
        <dbReference type="PROSITE" id="PS51746"/>
    </source>
</evidence>
<dbReference type="InterPro" id="IPR015655">
    <property type="entry name" value="PP2C"/>
</dbReference>
<keyword evidence="9 14" id="KW-0904">Protein phosphatase</keyword>
<evidence type="ECO:0000256" key="7">
    <source>
        <dbReference type="ARBA" id="ARBA00022801"/>
    </source>
</evidence>
<evidence type="ECO:0000256" key="13">
    <source>
        <dbReference type="ARBA" id="ARBA00048336"/>
    </source>
</evidence>
<dbReference type="AlphaFoldDB" id="A0A0V0QDR7"/>
<evidence type="ECO:0000256" key="12">
    <source>
        <dbReference type="ARBA" id="ARBA00047761"/>
    </source>
</evidence>
<comment type="catalytic activity">
    <reaction evidence="12">
        <text>O-phospho-L-seryl-[protein] + H2O = L-seryl-[protein] + phosphate</text>
        <dbReference type="Rhea" id="RHEA:20629"/>
        <dbReference type="Rhea" id="RHEA-COMP:9863"/>
        <dbReference type="Rhea" id="RHEA-COMP:11604"/>
        <dbReference type="ChEBI" id="CHEBI:15377"/>
        <dbReference type="ChEBI" id="CHEBI:29999"/>
        <dbReference type="ChEBI" id="CHEBI:43474"/>
        <dbReference type="ChEBI" id="CHEBI:83421"/>
        <dbReference type="EC" id="3.1.3.16"/>
    </reaction>
</comment>
<dbReference type="SUPFAM" id="SSF81606">
    <property type="entry name" value="PP2C-like"/>
    <property type="match status" value="1"/>
</dbReference>
<dbReference type="CDD" id="cd00143">
    <property type="entry name" value="PP2Cc"/>
    <property type="match status" value="1"/>
</dbReference>
<evidence type="ECO:0000313" key="17">
    <source>
        <dbReference type="EMBL" id="KRX00345.1"/>
    </source>
</evidence>
<dbReference type="GO" id="GO:0046872">
    <property type="term" value="F:metal ion binding"/>
    <property type="evidence" value="ECO:0007669"/>
    <property type="project" value="UniProtKB-KW"/>
</dbReference>
<evidence type="ECO:0000256" key="8">
    <source>
        <dbReference type="ARBA" id="ARBA00022842"/>
    </source>
</evidence>
<dbReference type="PROSITE" id="PS51746">
    <property type="entry name" value="PPM_2"/>
    <property type="match status" value="1"/>
</dbReference>
<evidence type="ECO:0000256" key="5">
    <source>
        <dbReference type="ARBA" id="ARBA00013081"/>
    </source>
</evidence>
<accession>A0A0V0QDR7</accession>
<dbReference type="GO" id="GO:0016020">
    <property type="term" value="C:membrane"/>
    <property type="evidence" value="ECO:0007669"/>
    <property type="project" value="UniProtKB-SubCell"/>
</dbReference>
<dbReference type="InParanoid" id="A0A0V0QDR7"/>
<dbReference type="SMART" id="SM00332">
    <property type="entry name" value="PP2Cc"/>
    <property type="match status" value="1"/>
</dbReference>
<comment type="cofactor">
    <cofactor evidence="1">
        <name>Mn(2+)</name>
        <dbReference type="ChEBI" id="CHEBI:29035"/>
    </cofactor>
</comment>
<keyword evidence="7 14" id="KW-0378">Hydrolase</keyword>
<dbReference type="InterPro" id="IPR001932">
    <property type="entry name" value="PPM-type_phosphatase-like_dom"/>
</dbReference>
<feature type="compositionally biased region" description="Polar residues" evidence="15">
    <location>
        <begin position="1"/>
        <end position="16"/>
    </location>
</feature>
<comment type="caution">
    <text evidence="17">The sequence shown here is derived from an EMBL/GenBank/DDBJ whole genome shotgun (WGS) entry which is preliminary data.</text>
</comment>
<name>A0A0V0QDR7_PSEPJ</name>
<evidence type="ECO:0000256" key="4">
    <source>
        <dbReference type="ARBA" id="ARBA00006702"/>
    </source>
</evidence>
<dbReference type="InterPro" id="IPR036457">
    <property type="entry name" value="PPM-type-like_dom_sf"/>
</dbReference>
<evidence type="ECO:0000256" key="3">
    <source>
        <dbReference type="ARBA" id="ARBA00004170"/>
    </source>
</evidence>
<dbReference type="GO" id="GO:0004722">
    <property type="term" value="F:protein serine/threonine phosphatase activity"/>
    <property type="evidence" value="ECO:0007669"/>
    <property type="project" value="UniProtKB-EC"/>
</dbReference>
<dbReference type="Pfam" id="PF00481">
    <property type="entry name" value="PP2C"/>
    <property type="match status" value="1"/>
</dbReference>
<sequence>MGPYQSTPTTQKNHSPATGVHKSSILNAVASDMQGWRNGMEDAHICATDIGGEDISIFGVFDGHGGKEVAKFVELHFVEEIVKLQEYKDKNFEEALIKVFQQMDEMMEKPEGQIELAKIRLGTNEEPLGGQSYAGCTANVALFYKNTLYIANAGDSRSVICKNGKAVALSEDHKPEDTKEKTRIREAGGFVTEGRVNGNLNLSRALGDLEYKNNKDLKPCQQLIISKPDVTKTELNKDFEFLLMGCDGIWECKSNQELIEFCKERIEKKMDIQTINSELLDEILAPDTSNGTGCDNMSVILITFTQNWYNE</sequence>
<dbReference type="PROSITE" id="PS01032">
    <property type="entry name" value="PPM_1"/>
    <property type="match status" value="1"/>
</dbReference>
<evidence type="ECO:0000256" key="15">
    <source>
        <dbReference type="SAM" id="MobiDB-lite"/>
    </source>
</evidence>
<dbReference type="InterPro" id="IPR000222">
    <property type="entry name" value="PP2C_BS"/>
</dbReference>
<evidence type="ECO:0000256" key="10">
    <source>
        <dbReference type="ARBA" id="ARBA00023136"/>
    </source>
</evidence>
<dbReference type="EMBL" id="LDAU01000194">
    <property type="protein sequence ID" value="KRX00345.1"/>
    <property type="molecule type" value="Genomic_DNA"/>
</dbReference>
<evidence type="ECO:0000256" key="2">
    <source>
        <dbReference type="ARBA" id="ARBA00001946"/>
    </source>
</evidence>
<feature type="region of interest" description="Disordered" evidence="15">
    <location>
        <begin position="1"/>
        <end position="20"/>
    </location>
</feature>
<proteinExistence type="inferred from homology"/>
<evidence type="ECO:0000256" key="6">
    <source>
        <dbReference type="ARBA" id="ARBA00022723"/>
    </source>
</evidence>
<comment type="subcellular location">
    <subcellularLocation>
        <location evidence="3">Membrane</location>
        <topology evidence="3">Peripheral membrane protein</topology>
    </subcellularLocation>
</comment>
<dbReference type="FunFam" id="3.60.40.10:FF:000140">
    <property type="entry name" value="Protein phosphatase 2C"/>
    <property type="match status" value="1"/>
</dbReference>
<dbReference type="PANTHER" id="PTHR13832">
    <property type="entry name" value="PROTEIN PHOSPHATASE 2C"/>
    <property type="match status" value="1"/>
</dbReference>
<keyword evidence="10" id="KW-0472">Membrane</keyword>
<gene>
    <name evidence="17" type="ORF">PPERSA_10844</name>
</gene>
<dbReference type="PANTHER" id="PTHR13832:SF803">
    <property type="entry name" value="PROTEIN PHOSPHATASE 1G"/>
    <property type="match status" value="1"/>
</dbReference>
<evidence type="ECO:0000256" key="11">
    <source>
        <dbReference type="ARBA" id="ARBA00023211"/>
    </source>
</evidence>
<dbReference type="EC" id="3.1.3.16" evidence="5"/>
<dbReference type="OrthoDB" id="10264738at2759"/>
<dbReference type="Gene3D" id="3.60.40.10">
    <property type="entry name" value="PPM-type phosphatase domain"/>
    <property type="match status" value="1"/>
</dbReference>
<evidence type="ECO:0000313" key="18">
    <source>
        <dbReference type="Proteomes" id="UP000054937"/>
    </source>
</evidence>
<feature type="domain" description="PPM-type phosphatase" evidence="16">
    <location>
        <begin position="26"/>
        <end position="304"/>
    </location>
</feature>
<keyword evidence="6" id="KW-0479">Metal-binding</keyword>
<protein>
    <recommendedName>
        <fullName evidence="5">protein-serine/threonine phosphatase</fullName>
        <ecNumber evidence="5">3.1.3.16</ecNumber>
    </recommendedName>
</protein>